<reference evidence="2" key="1">
    <citation type="journal article" date="2019" name="Curr. Biol.">
        <title>Genome Sequence of Striga asiatica Provides Insight into the Evolution of Plant Parasitism.</title>
        <authorList>
            <person name="Yoshida S."/>
            <person name="Kim S."/>
            <person name="Wafula E.K."/>
            <person name="Tanskanen J."/>
            <person name="Kim Y.M."/>
            <person name="Honaas L."/>
            <person name="Yang Z."/>
            <person name="Spallek T."/>
            <person name="Conn C.E."/>
            <person name="Ichihashi Y."/>
            <person name="Cheong K."/>
            <person name="Cui S."/>
            <person name="Der J.P."/>
            <person name="Gundlach H."/>
            <person name="Jiao Y."/>
            <person name="Hori C."/>
            <person name="Ishida J.K."/>
            <person name="Kasahara H."/>
            <person name="Kiba T."/>
            <person name="Kim M.S."/>
            <person name="Koo N."/>
            <person name="Laohavisit A."/>
            <person name="Lee Y.H."/>
            <person name="Lumba S."/>
            <person name="McCourt P."/>
            <person name="Mortimer J.C."/>
            <person name="Mutuku J.M."/>
            <person name="Nomura T."/>
            <person name="Sasaki-Sekimoto Y."/>
            <person name="Seto Y."/>
            <person name="Wang Y."/>
            <person name="Wakatake T."/>
            <person name="Sakakibara H."/>
            <person name="Demura T."/>
            <person name="Yamaguchi S."/>
            <person name="Yoneyama K."/>
            <person name="Manabe R.I."/>
            <person name="Nelson D.C."/>
            <person name="Schulman A.H."/>
            <person name="Timko M.P."/>
            <person name="dePamphilis C.W."/>
            <person name="Choi D."/>
            <person name="Shirasu K."/>
        </authorList>
    </citation>
    <scope>NUCLEOTIDE SEQUENCE [LARGE SCALE GENOMIC DNA]</scope>
    <source>
        <strain evidence="2">cv. UVA1</strain>
    </source>
</reference>
<evidence type="ECO:0000313" key="1">
    <source>
        <dbReference type="EMBL" id="GER41352.1"/>
    </source>
</evidence>
<sequence length="131" mass="14282">MDRKGQRPPLMDNFALATNRTASEDDNEWRVKIDRGRYIPFRDGGAMLCCSHRGSLCPAGCSSDAPVAPACLCPKNACVLLNHQTLSVSNLCWSLIVHQQANSHIPASTLACRSWNATKRKSIEVNKGGSN</sequence>
<gene>
    <name evidence="1" type="ORF">STAS_18067</name>
</gene>
<dbReference type="AlphaFoldDB" id="A0A5A7Q8Q0"/>
<protein>
    <submittedName>
        <fullName evidence="1">5'-nucleotidase</fullName>
    </submittedName>
</protein>
<dbReference type="Proteomes" id="UP000325081">
    <property type="component" value="Unassembled WGS sequence"/>
</dbReference>
<evidence type="ECO:0000313" key="2">
    <source>
        <dbReference type="Proteomes" id="UP000325081"/>
    </source>
</evidence>
<organism evidence="1 2">
    <name type="scientific">Striga asiatica</name>
    <name type="common">Asiatic witchweed</name>
    <name type="synonym">Buchnera asiatica</name>
    <dbReference type="NCBI Taxonomy" id="4170"/>
    <lineage>
        <taxon>Eukaryota</taxon>
        <taxon>Viridiplantae</taxon>
        <taxon>Streptophyta</taxon>
        <taxon>Embryophyta</taxon>
        <taxon>Tracheophyta</taxon>
        <taxon>Spermatophyta</taxon>
        <taxon>Magnoliopsida</taxon>
        <taxon>eudicotyledons</taxon>
        <taxon>Gunneridae</taxon>
        <taxon>Pentapetalae</taxon>
        <taxon>asterids</taxon>
        <taxon>lamiids</taxon>
        <taxon>Lamiales</taxon>
        <taxon>Orobanchaceae</taxon>
        <taxon>Buchnereae</taxon>
        <taxon>Striga</taxon>
    </lineage>
</organism>
<accession>A0A5A7Q8Q0</accession>
<keyword evidence="2" id="KW-1185">Reference proteome</keyword>
<name>A0A5A7Q8Q0_STRAF</name>
<proteinExistence type="predicted"/>
<comment type="caution">
    <text evidence="1">The sequence shown here is derived from an EMBL/GenBank/DDBJ whole genome shotgun (WGS) entry which is preliminary data.</text>
</comment>
<dbReference type="EMBL" id="BKCP01006072">
    <property type="protein sequence ID" value="GER41352.1"/>
    <property type="molecule type" value="Genomic_DNA"/>
</dbReference>